<dbReference type="Pfam" id="PF00873">
    <property type="entry name" value="ACR_tran"/>
    <property type="match status" value="1"/>
</dbReference>
<sequence length="1002" mass="112204">MYKLAINRPISILMLFLALVIFGLLSAFNMNVNLFPNVSIPLVKITTKISGDLNFVESKITKEIENAISEIDGVKTINSVAYDNFSVTMVEFKLSKDLEVAANDVRDKIGTLSLSVKPEIEKVSSDSGTSISLFLKSKDELYLMQSIKDKIKPFLQRIDGVGKIETIGYKEPQIRIELNPNELRKYHLNALEVATLIQNQNFKQALGQLENDKQNYILKGYFEANSLDELKELRIMPGVFLKDIATLSYLYEDAKQVAFYEGNGVLLELGKIANFNTLEMIANVKKALPTLQNNFENIDFRIVYDKSLNIHKHLSSVIFDMILGIFLTIIIVFLFLRNLSATLIACIAIPSSIISTFFIIDLLGYDLNRLTFIALTLSIGIFIDDAIVVIENIAKKLKEYSALEAAYLGISEIGFSVLSISVVLLCVFVPISYMDTIPGLFFNTLGISVASGIVISFFVSILLIPSLSARFLNPKQSVFYQKSEVFFTKMELFYENLLYKILKNKGKFILISFAFIIISFSLALKIGLDFLPMEDDSEIQILAQSKEDLSLEAMKEKGLQLLSKVQKDENVAYAFLLVGYEDAKDATRAKIYVKLKPLGERKLRQSELVSLYRSKFKDESLNIKILELPKIDGAGIDDPVQFLILGEDLKSLEMATLRAKEVLQKEKRIVDINDNANLKKAEVSLRINKEKAKLLDIDPKYIAGVLGYSFGELVVGSMDRGNFKDDIILSFDEAFKKDIKALEKISIKNNQGENLELLSVVDFVYNEDLKNIYHYNKNRSVKITAGTNDISLGAVKSLLLEHMDEILGQDKSLSYAFSGFINLLSETIQGFAFAIFLGMILIYLVLAALYESLILPLIIMITMPLAFGGACVGLFITGHNFSLFVLIAIILLFGMVGKNAILLVDVANKQTHQGLNVDEALIKAGKMRFRAILMTSFAMIFAMLPLALSRGSGYEANAPMAITIIYGLVSSTLLTLLVVPALFEFCYKLDTKLRKIYERKHL</sequence>
<evidence type="ECO:0000313" key="3">
    <source>
        <dbReference type="Proteomes" id="UP000254161"/>
    </source>
</evidence>
<dbReference type="GO" id="GO:0042910">
    <property type="term" value="F:xenobiotic transmembrane transporter activity"/>
    <property type="evidence" value="ECO:0007669"/>
    <property type="project" value="TreeGrafter"/>
</dbReference>
<feature type="transmembrane region" description="Helical" evidence="1">
    <location>
        <begin position="883"/>
        <end position="908"/>
    </location>
</feature>
<dbReference type="SUPFAM" id="SSF82714">
    <property type="entry name" value="Multidrug efflux transporter AcrB TolC docking domain, DN and DC subdomains"/>
    <property type="match status" value="2"/>
</dbReference>
<dbReference type="RefSeq" id="WP_115630126.1">
    <property type="nucleotide sequence ID" value="NZ_JANKIR010000005.1"/>
</dbReference>
<dbReference type="Gene3D" id="3.30.70.1320">
    <property type="entry name" value="Multidrug efflux transporter AcrB pore domain like"/>
    <property type="match status" value="1"/>
</dbReference>
<dbReference type="PRINTS" id="PR00702">
    <property type="entry name" value="ACRIFLAVINRP"/>
</dbReference>
<dbReference type="SUPFAM" id="SSF82693">
    <property type="entry name" value="Multidrug efflux transporter AcrB pore domain, PN1, PN2, PC1 and PC2 subdomains"/>
    <property type="match status" value="3"/>
</dbReference>
<name>A0A381EIS2_CAMUP</name>
<keyword evidence="1" id="KW-0472">Membrane</keyword>
<feature type="transmembrane region" description="Helical" evidence="1">
    <location>
        <begin position="343"/>
        <end position="365"/>
    </location>
</feature>
<feature type="transmembrane region" description="Helical" evidence="1">
    <location>
        <begin position="406"/>
        <end position="434"/>
    </location>
</feature>
<dbReference type="InterPro" id="IPR027463">
    <property type="entry name" value="AcrB_DN_DC_subdom"/>
</dbReference>
<feature type="transmembrane region" description="Helical" evidence="1">
    <location>
        <begin position="317"/>
        <end position="336"/>
    </location>
</feature>
<dbReference type="Gene3D" id="3.30.70.1440">
    <property type="entry name" value="Multidrug efflux transporter AcrB pore domain"/>
    <property type="match status" value="1"/>
</dbReference>
<dbReference type="Gene3D" id="3.30.2090.10">
    <property type="entry name" value="Multidrug efflux transporter AcrB TolC docking domain, DN and DC subdomains"/>
    <property type="match status" value="2"/>
</dbReference>
<feature type="transmembrane region" description="Helical" evidence="1">
    <location>
        <begin position="371"/>
        <end position="394"/>
    </location>
</feature>
<reference evidence="2 3" key="1">
    <citation type="submission" date="2018-06" db="EMBL/GenBank/DDBJ databases">
        <authorList>
            <consortium name="Pathogen Informatics"/>
            <person name="Doyle S."/>
        </authorList>
    </citation>
    <scope>NUCLEOTIDE SEQUENCE [LARGE SCALE GENOMIC DNA]</scope>
    <source>
        <strain evidence="2 3">NCTC12264</strain>
    </source>
</reference>
<dbReference type="PANTHER" id="PTHR32063">
    <property type="match status" value="1"/>
</dbReference>
<feature type="transmembrane region" description="Helical" evidence="1">
    <location>
        <begin position="929"/>
        <end position="948"/>
    </location>
</feature>
<accession>A0A381EIS2</accession>
<feature type="transmembrane region" description="Helical" evidence="1">
    <location>
        <begin position="830"/>
        <end position="850"/>
    </location>
</feature>
<evidence type="ECO:0000256" key="1">
    <source>
        <dbReference type="SAM" id="Phobius"/>
    </source>
</evidence>
<dbReference type="PANTHER" id="PTHR32063:SF0">
    <property type="entry name" value="SWARMING MOTILITY PROTEIN SWRC"/>
    <property type="match status" value="1"/>
</dbReference>
<keyword evidence="1" id="KW-0812">Transmembrane</keyword>
<dbReference type="InterPro" id="IPR001036">
    <property type="entry name" value="Acrflvin-R"/>
</dbReference>
<feature type="transmembrane region" description="Helical" evidence="1">
    <location>
        <begin position="857"/>
        <end position="877"/>
    </location>
</feature>
<dbReference type="Gene3D" id="1.20.1640.10">
    <property type="entry name" value="Multidrug efflux transporter AcrB transmembrane domain"/>
    <property type="match status" value="2"/>
</dbReference>
<dbReference type="SUPFAM" id="SSF82866">
    <property type="entry name" value="Multidrug efflux transporter AcrB transmembrane domain"/>
    <property type="match status" value="2"/>
</dbReference>
<dbReference type="AlphaFoldDB" id="A0A381EIS2"/>
<organism evidence="2 3">
    <name type="scientific">Campylobacter upsaliensis</name>
    <dbReference type="NCBI Taxonomy" id="28080"/>
    <lineage>
        <taxon>Bacteria</taxon>
        <taxon>Pseudomonadati</taxon>
        <taxon>Campylobacterota</taxon>
        <taxon>Epsilonproteobacteria</taxon>
        <taxon>Campylobacterales</taxon>
        <taxon>Campylobacteraceae</taxon>
        <taxon>Campylobacter</taxon>
    </lineage>
</organism>
<dbReference type="Gene3D" id="3.30.70.1430">
    <property type="entry name" value="Multidrug efflux transporter AcrB pore domain"/>
    <property type="match status" value="2"/>
</dbReference>
<evidence type="ECO:0000313" key="2">
    <source>
        <dbReference type="EMBL" id="SUX26849.1"/>
    </source>
</evidence>
<keyword evidence="1" id="KW-1133">Transmembrane helix</keyword>
<feature type="transmembrane region" description="Helical" evidence="1">
    <location>
        <begin position="508"/>
        <end position="528"/>
    </location>
</feature>
<dbReference type="EMBL" id="UFUZ01000001">
    <property type="protein sequence ID" value="SUX26849.1"/>
    <property type="molecule type" value="Genomic_DNA"/>
</dbReference>
<dbReference type="Proteomes" id="UP000254161">
    <property type="component" value="Unassembled WGS sequence"/>
</dbReference>
<protein>
    <submittedName>
        <fullName evidence="2">RND pump protein</fullName>
    </submittedName>
</protein>
<feature type="transmembrane region" description="Helical" evidence="1">
    <location>
        <begin position="960"/>
        <end position="987"/>
    </location>
</feature>
<proteinExistence type="predicted"/>
<dbReference type="GO" id="GO:0005886">
    <property type="term" value="C:plasma membrane"/>
    <property type="evidence" value="ECO:0007669"/>
    <property type="project" value="TreeGrafter"/>
</dbReference>
<feature type="transmembrane region" description="Helical" evidence="1">
    <location>
        <begin position="440"/>
        <end position="464"/>
    </location>
</feature>
<gene>
    <name evidence="2" type="primary">mdtC</name>
    <name evidence="2" type="ORF">NCTC12264_01084</name>
</gene>